<comment type="caution">
    <text evidence="1">The sequence shown here is derived from an EMBL/GenBank/DDBJ whole genome shotgun (WGS) entry which is preliminary data.</text>
</comment>
<accession>A6NW89</accession>
<dbReference type="EMBL" id="AAXG02000015">
    <property type="protein sequence ID" value="EDM99746.1"/>
    <property type="molecule type" value="Genomic_DNA"/>
</dbReference>
<keyword evidence="2" id="KW-1185">Reference proteome</keyword>
<evidence type="ECO:0000313" key="1">
    <source>
        <dbReference type="EMBL" id="EDM99746.1"/>
    </source>
</evidence>
<dbReference type="Proteomes" id="UP000003639">
    <property type="component" value="Unassembled WGS sequence"/>
</dbReference>
<organism evidence="1 2">
    <name type="scientific">Pseudoflavonifractor capillosus ATCC 29799</name>
    <dbReference type="NCBI Taxonomy" id="411467"/>
    <lineage>
        <taxon>Bacteria</taxon>
        <taxon>Bacillati</taxon>
        <taxon>Bacillota</taxon>
        <taxon>Clostridia</taxon>
        <taxon>Eubacteriales</taxon>
        <taxon>Oscillospiraceae</taxon>
        <taxon>Pseudoflavonifractor</taxon>
    </lineage>
</organism>
<reference evidence="1 2" key="1">
    <citation type="submission" date="2007-04" db="EMBL/GenBank/DDBJ databases">
        <authorList>
            <person name="Fulton L."/>
            <person name="Clifton S."/>
            <person name="Fulton B."/>
            <person name="Xu J."/>
            <person name="Minx P."/>
            <person name="Pepin K.H."/>
            <person name="Johnson M."/>
            <person name="Thiruvilangam P."/>
            <person name="Bhonagiri V."/>
            <person name="Nash W.E."/>
            <person name="Mardis E.R."/>
            <person name="Wilson R.K."/>
        </authorList>
    </citation>
    <scope>NUCLEOTIDE SEQUENCE [LARGE SCALE GENOMIC DNA]</scope>
    <source>
        <strain evidence="1 2">ATCC 29799</strain>
    </source>
</reference>
<gene>
    <name evidence="1" type="ORF">BACCAP_02482</name>
</gene>
<proteinExistence type="predicted"/>
<protein>
    <submittedName>
        <fullName evidence="1">Uncharacterized protein</fullName>
    </submittedName>
</protein>
<name>A6NW89_9FIRM</name>
<sequence>MSPDKTHFTEKTGPLPYVQNDGKWLEISIFPRLWKHGIMFINGRISW</sequence>
<dbReference type="STRING" id="411467.BACCAP_02482"/>
<evidence type="ECO:0000313" key="2">
    <source>
        <dbReference type="Proteomes" id="UP000003639"/>
    </source>
</evidence>
<reference evidence="1 2" key="2">
    <citation type="submission" date="2007-06" db="EMBL/GenBank/DDBJ databases">
        <title>Draft genome sequence of Pseudoflavonifractor capillosus ATCC 29799.</title>
        <authorList>
            <person name="Sudarsanam P."/>
            <person name="Ley R."/>
            <person name="Guruge J."/>
            <person name="Turnbaugh P.J."/>
            <person name="Mahowald M."/>
            <person name="Liep D."/>
            <person name="Gordon J."/>
        </authorList>
    </citation>
    <scope>NUCLEOTIDE SEQUENCE [LARGE SCALE GENOMIC DNA]</scope>
    <source>
        <strain evidence="1 2">ATCC 29799</strain>
    </source>
</reference>
<dbReference type="AlphaFoldDB" id="A6NW89"/>